<evidence type="ECO:0000313" key="2">
    <source>
        <dbReference type="WBParaSite" id="jg7762"/>
    </source>
</evidence>
<evidence type="ECO:0000313" key="1">
    <source>
        <dbReference type="Proteomes" id="UP000887574"/>
    </source>
</evidence>
<dbReference type="Proteomes" id="UP000887574">
    <property type="component" value="Unplaced"/>
</dbReference>
<sequence length="83" mass="9255">MELLESRAVSFNQSVKITAPHTHHGDKARVELKRMQGSVQKQAIDSRDPPRAIIGKAIQEVAQDAQPFHSTIAYGKEHPLQKT</sequence>
<organism evidence="1 2">
    <name type="scientific">Ditylenchus dipsaci</name>
    <dbReference type="NCBI Taxonomy" id="166011"/>
    <lineage>
        <taxon>Eukaryota</taxon>
        <taxon>Metazoa</taxon>
        <taxon>Ecdysozoa</taxon>
        <taxon>Nematoda</taxon>
        <taxon>Chromadorea</taxon>
        <taxon>Rhabditida</taxon>
        <taxon>Tylenchina</taxon>
        <taxon>Tylenchomorpha</taxon>
        <taxon>Sphaerularioidea</taxon>
        <taxon>Anguinidae</taxon>
        <taxon>Anguininae</taxon>
        <taxon>Ditylenchus</taxon>
    </lineage>
</organism>
<reference evidence="2" key="1">
    <citation type="submission" date="2022-11" db="UniProtKB">
        <authorList>
            <consortium name="WormBaseParasite"/>
        </authorList>
    </citation>
    <scope>IDENTIFICATION</scope>
</reference>
<protein>
    <submittedName>
        <fullName evidence="2">Uncharacterized protein</fullName>
    </submittedName>
</protein>
<dbReference type="WBParaSite" id="jg7762">
    <property type="protein sequence ID" value="jg7762"/>
    <property type="gene ID" value="jg7762"/>
</dbReference>
<name>A0A915EM68_9BILA</name>
<keyword evidence="1" id="KW-1185">Reference proteome</keyword>
<accession>A0A915EM68</accession>
<dbReference type="AlphaFoldDB" id="A0A915EM68"/>
<proteinExistence type="predicted"/>